<sequence>NQLVDSNVKPDIISRVSNASRRKIKDDVIVLVITAKIVKKTTTSSITGVNNKQPIVENIKGCAIKRPLRPDTFFTPIRKKMKKELDGDESEQESFEFDK</sequence>
<comment type="caution">
    <text evidence="1">The sequence shown here is derived from an EMBL/GenBank/DDBJ whole genome shotgun (WGS) entry which is preliminary data.</text>
</comment>
<dbReference type="EMBL" id="JAEPRE010000194">
    <property type="protein sequence ID" value="KAG2230584.1"/>
    <property type="molecule type" value="Genomic_DNA"/>
</dbReference>
<evidence type="ECO:0000313" key="2">
    <source>
        <dbReference type="Proteomes" id="UP000613177"/>
    </source>
</evidence>
<proteinExistence type="predicted"/>
<feature type="non-terminal residue" evidence="1">
    <location>
        <position position="99"/>
    </location>
</feature>
<name>A0A8H7SJG9_9FUNG</name>
<organism evidence="1 2">
    <name type="scientific">Thamnidium elegans</name>
    <dbReference type="NCBI Taxonomy" id="101142"/>
    <lineage>
        <taxon>Eukaryota</taxon>
        <taxon>Fungi</taxon>
        <taxon>Fungi incertae sedis</taxon>
        <taxon>Mucoromycota</taxon>
        <taxon>Mucoromycotina</taxon>
        <taxon>Mucoromycetes</taxon>
        <taxon>Mucorales</taxon>
        <taxon>Mucorineae</taxon>
        <taxon>Mucoraceae</taxon>
        <taxon>Thamnidium</taxon>
    </lineage>
</organism>
<protein>
    <submittedName>
        <fullName evidence="1">Uncharacterized protein</fullName>
    </submittedName>
</protein>
<gene>
    <name evidence="1" type="ORF">INT48_006889</name>
</gene>
<dbReference type="Proteomes" id="UP000613177">
    <property type="component" value="Unassembled WGS sequence"/>
</dbReference>
<reference evidence="1" key="1">
    <citation type="submission" date="2021-01" db="EMBL/GenBank/DDBJ databases">
        <title>Metabolic potential, ecology and presence of endohyphal bacteria is reflected in genomic diversity of Mucoromycotina.</title>
        <authorList>
            <person name="Muszewska A."/>
            <person name="Okrasinska A."/>
            <person name="Steczkiewicz K."/>
            <person name="Drgas O."/>
            <person name="Orlowska M."/>
            <person name="Perlinska-Lenart U."/>
            <person name="Aleksandrzak-Piekarczyk T."/>
            <person name="Szatraj K."/>
            <person name="Zielenkiewicz U."/>
            <person name="Pilsyk S."/>
            <person name="Malc E."/>
            <person name="Mieczkowski P."/>
            <person name="Kruszewska J.S."/>
            <person name="Biernat P."/>
            <person name="Pawlowska J."/>
        </authorList>
    </citation>
    <scope>NUCLEOTIDE SEQUENCE</scope>
    <source>
        <strain evidence="1">WA0000018081</strain>
    </source>
</reference>
<dbReference type="AlphaFoldDB" id="A0A8H7SJG9"/>
<keyword evidence="2" id="KW-1185">Reference proteome</keyword>
<evidence type="ECO:0000313" key="1">
    <source>
        <dbReference type="EMBL" id="KAG2230584.1"/>
    </source>
</evidence>
<accession>A0A8H7SJG9</accession>